<dbReference type="Gene3D" id="4.10.1080.10">
    <property type="entry name" value="TSP type-3 repeat"/>
    <property type="match status" value="1"/>
</dbReference>
<feature type="chain" id="PRO_5047495898" description="IPT/TIG domain-containing protein" evidence="2">
    <location>
        <begin position="21"/>
        <end position="1405"/>
    </location>
</feature>
<evidence type="ECO:0000256" key="2">
    <source>
        <dbReference type="SAM" id="SignalP"/>
    </source>
</evidence>
<keyword evidence="4" id="KW-1185">Reference proteome</keyword>
<dbReference type="PROSITE" id="PS00018">
    <property type="entry name" value="EF_HAND_1"/>
    <property type="match status" value="1"/>
</dbReference>
<keyword evidence="2" id="KW-0732">Signal</keyword>
<comment type="caution">
    <text evidence="3">The sequence shown here is derived from an EMBL/GenBank/DDBJ whole genome shotgun (WGS) entry which is preliminary data.</text>
</comment>
<dbReference type="InterPro" id="IPR028974">
    <property type="entry name" value="TSP_type-3_rpt"/>
</dbReference>
<feature type="compositionally biased region" description="Acidic residues" evidence="1">
    <location>
        <begin position="47"/>
        <end position="56"/>
    </location>
</feature>
<reference evidence="3 4" key="1">
    <citation type="submission" date="2023-06" db="EMBL/GenBank/DDBJ databases">
        <title>Alkalimonas sp., MEB004 an alkaliphilic bacterium isolated from Lonar Lake, India.</title>
        <authorList>
            <person name="Joshi A."/>
            <person name="Thite S."/>
        </authorList>
    </citation>
    <scope>NUCLEOTIDE SEQUENCE [LARGE SCALE GENOMIC DNA]</scope>
    <source>
        <strain evidence="3 4">MEB004</strain>
    </source>
</reference>
<dbReference type="PANTHER" id="PTHR10199">
    <property type="entry name" value="THROMBOSPONDIN"/>
    <property type="match status" value="1"/>
</dbReference>
<dbReference type="Gene3D" id="2.60.40.10">
    <property type="entry name" value="Immunoglobulins"/>
    <property type="match status" value="1"/>
</dbReference>
<protein>
    <recommendedName>
        <fullName evidence="5">IPT/TIG domain-containing protein</fullName>
    </recommendedName>
</protein>
<dbReference type="SUPFAM" id="SSF103647">
    <property type="entry name" value="TSP type-3 repeat"/>
    <property type="match status" value="2"/>
</dbReference>
<feature type="compositionally biased region" description="Acidic residues" evidence="1">
    <location>
        <begin position="65"/>
        <end position="74"/>
    </location>
</feature>
<name>A0ABU7JJ98_9GAMM</name>
<dbReference type="InterPro" id="IPR018247">
    <property type="entry name" value="EF_Hand_1_Ca_BS"/>
</dbReference>
<evidence type="ECO:0000256" key="1">
    <source>
        <dbReference type="SAM" id="MobiDB-lite"/>
    </source>
</evidence>
<sequence>MKFKYLSLAILVTAFVGLTACNSELESNDSTPTNPVSPVNPVPPPSEPDEPDEEPDTWVGTWENKDEDGDGVPDIYDDFPFDPDRSALVTFVEEEFNNNIAQANFVGTLPVRIAGAIDTELDIDTFRFEITADDIAENKRFTFIIFRDSVRFMPRLTLLTNGGQVIQTVPTLMTPVGRVAETLSFKPDAPGHYNISVADKYNNFSADFSYTLEAFVDNDMDGVDDIKELALGMDPTNPDMDGDGIVDGNEYWVFINGVLNHDVDSDGVPNWLDLDSDGDGIADAIEGLLDMDGDGLPNFVDLDSDGDGVPDSQHLAAGTHLLDTSGNGIPDYADIDDDGDGLLDIYDSEPLSVLLTHDEGAPNAVRFDRVYKTLENGIELAFSVSPATAARVEGQGFVPDNTVLVLRKAGDILSENLINIPLNVLSENTAEFTVPDYIHIPVGGTKLLAFIVVDGKATRTIELNLLDRKAPELFELDRTSILSGETVYVTGRNISSTTYIVFSNSRVRLNRLSSSEASFVAPSDVASGAIYLANEFGQSNELQIAARRSLDVSVALPPALQAVFADDVLLLVSDASDEEIPLSPTQLDASVTLQVKAGQLGAVSVYWWSGAELIEILSGIYDEQNSKLTLDLETTAETVVLHGLFQSLSLVKGNELRAALAALEEYTDFKEYFSTGVLNDPSFSSFSNVALRQQVFQLQQQLEQALTQSINAFASSKSQLSRQQLGRLQQMKVERVRVAADPDSQRPIITPDDSQDRINLEPTRSGIMGLFRYDGYTELKNSTQMYLSTAVYDIEYDNAIERISSSPAVGFEPNIEGQQKVYRHINSYVDRDMNSPVSFAAFSFPIWSSDKLLKVCPYSDCLVEVITPGNKGLELTDSEKIAVRKKLFIRNLIDRAIWPTIQLTHDALTGGLGPTQGGFSPRGYIKDRNGFETGMHITDLVISALPPLFNAIEVAFEDGYVSEAEMTDIMQELENILENERQGILTLNPGPLVRAIYAAMGFDIAGYLRAVGIAVVQRVASSFVPGLNVILNSIQVLEAISRGANIGRSWYELWHLEQYYHFKVTWGLRLLEMTPPVVEISNHTVSLEFKGTGLCPIKGIFRDTYPTVVLTDIVHGARYEHEMNNRGELFRHYSYNAACNEASVYIPGQFWLSLQPDSRVAVDLIFGSHQSANSVEHDTSPNYITVGQGLSIDNVTPDPVFTGQELVLNGNGFSAIPSDNNVTFVAENGGRVSALVRRATSQQLTVIVPDNAASGILRLEVDGSLAEFDVEVTRVEITISYGDNGNLLDDSFQVVLDGRVVSESDTSRRNHRVTVPTEPGQRELSLIGITVPDNRATYYICLSSNVEVVRGEPSASVDFDEGDQFSTHLLIHVKAEPNQGVLNCEFFDSNTGQSIELWQDKVGYK</sequence>
<dbReference type="EMBL" id="JAUGZK010000016">
    <property type="protein sequence ID" value="MEE2025772.1"/>
    <property type="molecule type" value="Genomic_DNA"/>
</dbReference>
<dbReference type="InterPro" id="IPR013783">
    <property type="entry name" value="Ig-like_fold"/>
</dbReference>
<feature type="signal peptide" evidence="2">
    <location>
        <begin position="1"/>
        <end position="20"/>
    </location>
</feature>
<dbReference type="Proteomes" id="UP001339167">
    <property type="component" value="Unassembled WGS sequence"/>
</dbReference>
<gene>
    <name evidence="3" type="ORF">QWF21_16155</name>
</gene>
<proteinExistence type="predicted"/>
<accession>A0ABU7JJ98</accession>
<evidence type="ECO:0000313" key="3">
    <source>
        <dbReference type="EMBL" id="MEE2025772.1"/>
    </source>
</evidence>
<evidence type="ECO:0000313" key="4">
    <source>
        <dbReference type="Proteomes" id="UP001339167"/>
    </source>
</evidence>
<dbReference type="PROSITE" id="PS51257">
    <property type="entry name" value="PROKAR_LIPOPROTEIN"/>
    <property type="match status" value="1"/>
</dbReference>
<dbReference type="PANTHER" id="PTHR10199:SF119">
    <property type="entry name" value="RE20510P"/>
    <property type="match status" value="1"/>
</dbReference>
<evidence type="ECO:0008006" key="5">
    <source>
        <dbReference type="Google" id="ProtNLM"/>
    </source>
</evidence>
<feature type="region of interest" description="Disordered" evidence="1">
    <location>
        <begin position="25"/>
        <end position="74"/>
    </location>
</feature>
<dbReference type="Gene3D" id="2.60.120.380">
    <property type="match status" value="1"/>
</dbReference>
<organism evidence="3 4">
    <name type="scientific">Alkalimonas mucilaginosa</name>
    <dbReference type="NCBI Taxonomy" id="3057676"/>
    <lineage>
        <taxon>Bacteria</taxon>
        <taxon>Pseudomonadati</taxon>
        <taxon>Pseudomonadota</taxon>
        <taxon>Gammaproteobacteria</taxon>
        <taxon>Alkalimonas</taxon>
    </lineage>
</organism>
<dbReference type="RefSeq" id="WP_330089083.1">
    <property type="nucleotide sequence ID" value="NZ_JAUGZK010000016.1"/>
</dbReference>